<gene>
    <name evidence="2" type="ORF">Vretimale_17690</name>
</gene>
<organism evidence="2 3">
    <name type="scientific">Volvox reticuliferus</name>
    <dbReference type="NCBI Taxonomy" id="1737510"/>
    <lineage>
        <taxon>Eukaryota</taxon>
        <taxon>Viridiplantae</taxon>
        <taxon>Chlorophyta</taxon>
        <taxon>core chlorophytes</taxon>
        <taxon>Chlorophyceae</taxon>
        <taxon>CS clade</taxon>
        <taxon>Chlamydomonadales</taxon>
        <taxon>Volvocaceae</taxon>
        <taxon>Volvox</taxon>
    </lineage>
</organism>
<feature type="compositionally biased region" description="Low complexity" evidence="1">
    <location>
        <begin position="711"/>
        <end position="742"/>
    </location>
</feature>
<feature type="compositionally biased region" description="Polar residues" evidence="1">
    <location>
        <begin position="198"/>
        <end position="208"/>
    </location>
</feature>
<accession>A0A8J4GWC0</accession>
<feature type="region of interest" description="Disordered" evidence="1">
    <location>
        <begin position="1142"/>
        <end position="1179"/>
    </location>
</feature>
<sequence length="2256" mass="223404">MEPNAAWIGKEASSPWELVHSPARRPTAWQRDGHPTDRGGGEKGGPTVGSSNRPGTKASGATRVKDSGSRPLEEAKTRRSLYPLRSRLSGLARGERGNDASVVGTALSTQAAKNIGTKKNDSCSDASAPSEPKLYNKARAEPSPARQEAHALYTGVLASNLRLKDLLEKQLPSQQQQQQHPPGPRAVQDEMPEGILSQHPTGNTEGYSIAASTAGSQRRCGISDSGGAARSQLVLLACALVNTPHSAAKNTSRLDLPEAAGEAVAQQQCNVAGEEQCGVKDRIDFQVGSIVEAYHMPSGAGAVLTTGVAPAAVAVVEDGDLTMEELDSCLATGAATLQVELPTVEATAAPASLLSDYLTSGVGASRRAASRPAASPLAVPGPSPFCTPNGRGKCQQQSLLRCSSPLDLFHAIQSAQTRAVQVAARAAGLTTMPTPTHKSLPVDATAQQPAIAGTPGFAAFRIRLPDPCPVENPKASSSAAVASVPLPIAPNRAGARNMGTEGVMANATSAAINSEGEVVAEGRITRSRSRSQLNTLTANASSATQELPNLRGVASAPKHIEDGSTTGFRAGSVTATAPVNGGIGVAAAATGNGSDRVGSITLVPVAIGDGAADTAAAAVITAGEANTAGDDCGSAGNGGKSSRGGLGGITTDAPGMEKAAVTPSACGTDHNGGKQEDEDGENVALRHGFPKRQASLRAGVQVQSMAGEAAGACAGPAAPGPANDNPVVAAADADQPAKQKPAVTKAVPSPTASTPGTDPWATILELAAHAVATCDTRDPQAVSRDMEHCQNMCVAAAGGATRDGGMIVSAHASGVATSSRAADNVAGELVAAGAVGEVPAAAATNMQLSAAGGGDTGAPSSAGDQQPQPVDACAVARSGFGEGERVKGTAGRAVRARRGRGRGRPSLGAVARGGHGAVVVRNGQTPKRKIAVVVAAAVGVTPATKLCVAFPDGANGEESSPDVPISILAAAATALDAAAAVQPEALGAAVPAEMVTGAVTPAATQPKRAAAAVAVAVAAPPVSTPGVMVPELASAGPIGEIPDSADLPIGVLAAAAAAHGTAATRSPGSSPGSRRSPPPPPPSPAANQSGGAAAAVAGIPATDVLAALYAAGPFPGLRSRGATPGVVAPSCETSSVAAPEAVLANKSRTARDLTHARKLERRKRRRRSSSSGAPTAPAAAAVIAGGAAEGGTAALPDDGKAKEGVGCRCKEDVDRVGIAGMAGASQEAGPEDMEYEAATAEVDDGGIQPGTTQPSSAAPASCVAPPPPPLSNAAPGGCDADEGVPELHAVSASTTQLAAAAAVESMDDPMVMAVVATAPLQPPPPAGAAVACAPAGRVQFRQLWKRPRNAGVTPPMAISSMKGSSRLSVAGRMRQQTPPPPPHQSQPTPQVTSLRTSGDGSNQRLQQQHQGDCTPGEPHLLPQRTTAREVDPVERAAAQAAPETAARQQQATGAGRKLGTQLLGVQGGSSAGEETGWMTGAEGGGGGSVGRNQGAEAPPPSLQPAQEVEEDKGTTAVAVGRDPFQLETLVAVPFGDGDSSGGDCGGSGPVAAVADAAAVGLLSTRSELGRANTEAEVHAIPASGPENMLQPAATNRVHIRSIWKRPRLAEAARQAAHGSGRPTGRRALLCPRIVGQPEAAPTSGGAASSSGPGSGPGPVQGLGIVVAPRAGVGGDDYGRTGSGTAAAAVSMISSMAAGDSDFAAPSEAPTVADGECEVRLQQRQMQPESAVGKMEAGRKGTKGGKSQAAADFGLLGQWKQEAGLSAADAPTEATTAPEVEFAPKTCGDDHDAAAAAMAERNAEAPGVLMDVDVPTAKGYMDADMLRSSGAADAAAVAAGTPTAPIAAGVVMQVALGGGPLGGEVIHRTPPRMLRTSLGSLTPIAAAPSPKGSVGGSIGKPPRSPGGLRAVVGMSLSPGLASSPLPPSRGPTAASAAGLHRLRDPSVHPAAVACSSGLSPVQPLLSKPQAATVRSPSTLLPIPAGDGAWAVSQAAASPMTGSAAILAAMAADGPLVALPAARVKLPMAPMSAVERRAAATAEVSFLHPLAPIRTKPPQLSPIPGNIPLGVKPSVVQAVEALLSIPLLGEDSSPSSSGGTAAGDAAATSPRAADGDIVMAESAPSTAMAAAVAGGVDAIPPSASGACRLEKLLDAAAETHGSVGRRPTPLTLLVDVAAVAQGSEEISSQKHMIPVESSVDSNAAIVAAVCLPEQGNGDGGGGGAEPLSERPKIFRSALRDVQPFFSTLGPCAAAPAAA</sequence>
<feature type="region of interest" description="Disordered" evidence="1">
    <location>
        <begin position="1060"/>
        <end position="1091"/>
    </location>
</feature>
<evidence type="ECO:0000313" key="3">
    <source>
        <dbReference type="Proteomes" id="UP000722791"/>
    </source>
</evidence>
<feature type="compositionally biased region" description="Low complexity" evidence="1">
    <location>
        <begin position="1169"/>
        <end position="1179"/>
    </location>
</feature>
<protein>
    <submittedName>
        <fullName evidence="2">Uncharacterized protein</fullName>
    </submittedName>
</protein>
<proteinExistence type="predicted"/>
<feature type="compositionally biased region" description="Basic and acidic residues" evidence="1">
    <location>
        <begin position="31"/>
        <end position="41"/>
    </location>
</feature>
<dbReference type="EMBL" id="BNCQ01000059">
    <property type="protein sequence ID" value="GIM14814.1"/>
    <property type="molecule type" value="Genomic_DNA"/>
</dbReference>
<feature type="compositionally biased region" description="Low complexity" evidence="1">
    <location>
        <begin position="1060"/>
        <end position="1075"/>
    </location>
</feature>
<feature type="compositionally biased region" description="Low complexity" evidence="1">
    <location>
        <begin position="2089"/>
        <end position="2109"/>
    </location>
</feature>
<feature type="region of interest" description="Disordered" evidence="1">
    <location>
        <begin position="1243"/>
        <end position="1282"/>
    </location>
</feature>
<feature type="region of interest" description="Disordered" evidence="1">
    <location>
        <begin position="660"/>
        <end position="680"/>
    </location>
</feature>
<feature type="region of interest" description="Disordered" evidence="1">
    <location>
        <begin position="1722"/>
        <end position="1746"/>
    </location>
</feature>
<feature type="non-terminal residue" evidence="2">
    <location>
        <position position="1"/>
    </location>
</feature>
<name>A0A8J4GWC0_9CHLO</name>
<feature type="compositionally biased region" description="Basic and acidic residues" evidence="1">
    <location>
        <begin position="63"/>
        <end position="77"/>
    </location>
</feature>
<feature type="region of interest" description="Disordered" evidence="1">
    <location>
        <begin position="171"/>
        <end position="208"/>
    </location>
</feature>
<evidence type="ECO:0000256" key="1">
    <source>
        <dbReference type="SAM" id="MobiDB-lite"/>
    </source>
</evidence>
<feature type="region of interest" description="Disordered" evidence="1">
    <location>
        <begin position="1346"/>
        <end position="1514"/>
    </location>
</feature>
<feature type="compositionally biased region" description="Low complexity" evidence="1">
    <location>
        <begin position="1435"/>
        <end position="1455"/>
    </location>
</feature>
<feature type="region of interest" description="Disordered" evidence="1">
    <location>
        <begin position="2088"/>
        <end position="2109"/>
    </location>
</feature>
<comment type="caution">
    <text evidence="2">The sequence shown here is derived from an EMBL/GenBank/DDBJ whole genome shotgun (WGS) entry which is preliminary data.</text>
</comment>
<dbReference type="Proteomes" id="UP000722791">
    <property type="component" value="Unassembled WGS sequence"/>
</dbReference>
<feature type="region of interest" description="Disordered" evidence="1">
    <location>
        <begin position="1636"/>
        <end position="1661"/>
    </location>
</feature>
<feature type="region of interest" description="Disordered" evidence="1">
    <location>
        <begin position="1"/>
        <end position="99"/>
    </location>
</feature>
<reference evidence="2" key="1">
    <citation type="journal article" date="2021" name="Proc. Natl. Acad. Sci. U.S.A.">
        <title>Three genomes in the algal genus Volvox reveal the fate of a haploid sex-determining region after a transition to homothallism.</title>
        <authorList>
            <person name="Yamamoto K."/>
            <person name="Hamaji T."/>
            <person name="Kawai-Toyooka H."/>
            <person name="Matsuzaki R."/>
            <person name="Takahashi F."/>
            <person name="Nishimura Y."/>
            <person name="Kawachi M."/>
            <person name="Noguchi H."/>
            <person name="Minakuchi Y."/>
            <person name="Umen J.G."/>
            <person name="Toyoda A."/>
            <person name="Nozaki H."/>
        </authorList>
    </citation>
    <scope>NUCLEOTIDE SEQUENCE</scope>
    <source>
        <strain evidence="2">NIES-3785</strain>
    </source>
</reference>
<feature type="compositionally biased region" description="Low complexity" evidence="1">
    <location>
        <begin position="1639"/>
        <end position="1651"/>
    </location>
</feature>
<feature type="compositionally biased region" description="Low complexity" evidence="1">
    <location>
        <begin position="80"/>
        <end position="91"/>
    </location>
</feature>
<feature type="region of interest" description="Disordered" evidence="1">
    <location>
        <begin position="711"/>
        <end position="758"/>
    </location>
</feature>
<evidence type="ECO:0000313" key="2">
    <source>
        <dbReference type="EMBL" id="GIM14814.1"/>
    </source>
</evidence>
<feature type="compositionally biased region" description="Basic residues" evidence="1">
    <location>
        <begin position="1158"/>
        <end position="1168"/>
    </location>
</feature>
<feature type="compositionally biased region" description="Polar residues" evidence="1">
    <location>
        <begin position="1391"/>
        <end position="1411"/>
    </location>
</feature>
<feature type="compositionally biased region" description="Low complexity" evidence="1">
    <location>
        <begin position="1254"/>
        <end position="1263"/>
    </location>
</feature>